<keyword evidence="2" id="KW-0732">Signal</keyword>
<feature type="chain" id="PRO_5002712582" evidence="2">
    <location>
        <begin position="20"/>
        <end position="149"/>
    </location>
</feature>
<dbReference type="Proteomes" id="UP000001593">
    <property type="component" value="Unassembled WGS sequence"/>
</dbReference>
<feature type="transmembrane region" description="Helical" evidence="1">
    <location>
        <begin position="111"/>
        <end position="131"/>
    </location>
</feature>
<proteinExistence type="predicted"/>
<dbReference type="EMBL" id="DS469622">
    <property type="protein sequence ID" value="EDO38631.1"/>
    <property type="molecule type" value="Genomic_DNA"/>
</dbReference>
<organism evidence="3 4">
    <name type="scientific">Nematostella vectensis</name>
    <name type="common">Starlet sea anemone</name>
    <dbReference type="NCBI Taxonomy" id="45351"/>
    <lineage>
        <taxon>Eukaryota</taxon>
        <taxon>Metazoa</taxon>
        <taxon>Cnidaria</taxon>
        <taxon>Anthozoa</taxon>
        <taxon>Hexacorallia</taxon>
        <taxon>Actiniaria</taxon>
        <taxon>Edwardsiidae</taxon>
        <taxon>Nematostella</taxon>
    </lineage>
</organism>
<evidence type="ECO:0000313" key="3">
    <source>
        <dbReference type="EMBL" id="EDO38631.1"/>
    </source>
</evidence>
<keyword evidence="1" id="KW-0812">Transmembrane</keyword>
<name>A7SCB3_NEMVE</name>
<keyword evidence="1" id="KW-1133">Transmembrane helix</keyword>
<evidence type="ECO:0000313" key="4">
    <source>
        <dbReference type="Proteomes" id="UP000001593"/>
    </source>
</evidence>
<reference evidence="3 4" key="1">
    <citation type="journal article" date="2007" name="Science">
        <title>Sea anemone genome reveals ancestral eumetazoan gene repertoire and genomic organization.</title>
        <authorList>
            <person name="Putnam N.H."/>
            <person name="Srivastava M."/>
            <person name="Hellsten U."/>
            <person name="Dirks B."/>
            <person name="Chapman J."/>
            <person name="Salamov A."/>
            <person name="Terry A."/>
            <person name="Shapiro H."/>
            <person name="Lindquist E."/>
            <person name="Kapitonov V.V."/>
            <person name="Jurka J."/>
            <person name="Genikhovich G."/>
            <person name="Grigoriev I.V."/>
            <person name="Lucas S.M."/>
            <person name="Steele R.E."/>
            <person name="Finnerty J.R."/>
            <person name="Technau U."/>
            <person name="Martindale M.Q."/>
            <person name="Rokhsar D.S."/>
        </authorList>
    </citation>
    <scope>NUCLEOTIDE SEQUENCE [LARGE SCALE GENOMIC DNA]</scope>
    <source>
        <strain evidence="4">CH2 X CH6</strain>
    </source>
</reference>
<dbReference type="HOGENOM" id="CLU_1751883_0_0_1"/>
<accession>A7SCB3</accession>
<protein>
    <submittedName>
        <fullName evidence="3">Uncharacterized protein</fullName>
    </submittedName>
</protein>
<gene>
    <name evidence="3" type="ORF">NEMVEDRAFT_v1g244269</name>
</gene>
<dbReference type="InParanoid" id="A7SCB3"/>
<keyword evidence="4" id="KW-1185">Reference proteome</keyword>
<evidence type="ECO:0000256" key="1">
    <source>
        <dbReference type="SAM" id="Phobius"/>
    </source>
</evidence>
<feature type="signal peptide" evidence="2">
    <location>
        <begin position="1"/>
        <end position="19"/>
    </location>
</feature>
<sequence length="149" mass="16702">MSKAFSAFLVFFASAFVLGIKSDSAPLQAVRDPRLSENGSLSEKIFTRHGNHSRVPMLFISFSIIKTNTSNGTTDREYMSSPELLMNGREEVAFFNKEGLRVPRLGEMRSLYFIASACLFILFLMVIKLIVSRRGTKDYALVTKGDFDA</sequence>
<evidence type="ECO:0000256" key="2">
    <source>
        <dbReference type="SAM" id="SignalP"/>
    </source>
</evidence>
<dbReference type="AlphaFoldDB" id="A7SCB3"/>
<keyword evidence="1" id="KW-0472">Membrane</keyword>